<gene>
    <name evidence="4" type="ORF">FA13DRAFT_1318118</name>
</gene>
<feature type="compositionally biased region" description="Basic and acidic residues" evidence="2">
    <location>
        <begin position="23"/>
        <end position="32"/>
    </location>
</feature>
<dbReference type="STRING" id="71717.A0A4Y7SRC7"/>
<feature type="domain" description="Nephrocystin 3-like N-terminal" evidence="3">
    <location>
        <begin position="200"/>
        <end position="299"/>
    </location>
</feature>
<keyword evidence="1" id="KW-0677">Repeat</keyword>
<keyword evidence="5" id="KW-1185">Reference proteome</keyword>
<dbReference type="InterPro" id="IPR056884">
    <property type="entry name" value="NPHP3-like_N"/>
</dbReference>
<feature type="compositionally biased region" description="Low complexity" evidence="2">
    <location>
        <begin position="33"/>
        <end position="49"/>
    </location>
</feature>
<feature type="compositionally biased region" description="Polar residues" evidence="2">
    <location>
        <begin position="1"/>
        <end position="22"/>
    </location>
</feature>
<name>A0A4Y7SRC7_COPMI</name>
<evidence type="ECO:0000256" key="2">
    <source>
        <dbReference type="SAM" id="MobiDB-lite"/>
    </source>
</evidence>
<evidence type="ECO:0000313" key="4">
    <source>
        <dbReference type="EMBL" id="TEB24405.1"/>
    </source>
</evidence>
<evidence type="ECO:0000256" key="1">
    <source>
        <dbReference type="ARBA" id="ARBA00022737"/>
    </source>
</evidence>
<protein>
    <recommendedName>
        <fullName evidence="3">Nephrocystin 3-like N-terminal domain-containing protein</fullName>
    </recommendedName>
</protein>
<dbReference type="EMBL" id="QPFP01000067">
    <property type="protein sequence ID" value="TEB24405.1"/>
    <property type="molecule type" value="Genomic_DNA"/>
</dbReference>
<evidence type="ECO:0000259" key="3">
    <source>
        <dbReference type="Pfam" id="PF24883"/>
    </source>
</evidence>
<sequence>MLLPSSASTTPHQSLDSEQFDPTTDRQEDDNKSPAASVPSSAGGEPPVGLQTNPATRYLPSSMDITPPLPPLDGERFDLPIECQQVNAQTRVSRSPGQPALSPATSLHIHAGQIQEGNFNNVGGDYIDNRVTHIHSSPDPARDPVIEIENRRLLDELGKKSALGAVANAEERTYAPRCLHETRTRVLNDLGEWSAAEGRWKDAKLLVLTGPAGHGKTAIMQSFSERLLLKSRETNVIVATFFFKATVPDQNQPKALVTTLAYQVAEHWLSFRRNIVTVIGSNARILSMSLEHQMQHLLVETNSGLAGCLPLPSPDCHMCS</sequence>
<accession>A0A4Y7SRC7</accession>
<dbReference type="AlphaFoldDB" id="A0A4Y7SRC7"/>
<dbReference type="Proteomes" id="UP000298030">
    <property type="component" value="Unassembled WGS sequence"/>
</dbReference>
<proteinExistence type="predicted"/>
<dbReference type="Pfam" id="PF24883">
    <property type="entry name" value="NPHP3_N"/>
    <property type="match status" value="1"/>
</dbReference>
<feature type="region of interest" description="Disordered" evidence="2">
    <location>
        <begin position="1"/>
        <end position="71"/>
    </location>
</feature>
<dbReference type="OrthoDB" id="2928561at2759"/>
<organism evidence="4 5">
    <name type="scientific">Coprinellus micaceus</name>
    <name type="common">Glistening ink-cap mushroom</name>
    <name type="synonym">Coprinus micaceus</name>
    <dbReference type="NCBI Taxonomy" id="71717"/>
    <lineage>
        <taxon>Eukaryota</taxon>
        <taxon>Fungi</taxon>
        <taxon>Dikarya</taxon>
        <taxon>Basidiomycota</taxon>
        <taxon>Agaricomycotina</taxon>
        <taxon>Agaricomycetes</taxon>
        <taxon>Agaricomycetidae</taxon>
        <taxon>Agaricales</taxon>
        <taxon>Agaricineae</taxon>
        <taxon>Psathyrellaceae</taxon>
        <taxon>Coprinellus</taxon>
    </lineage>
</organism>
<evidence type="ECO:0000313" key="5">
    <source>
        <dbReference type="Proteomes" id="UP000298030"/>
    </source>
</evidence>
<comment type="caution">
    <text evidence="4">The sequence shown here is derived from an EMBL/GenBank/DDBJ whole genome shotgun (WGS) entry which is preliminary data.</text>
</comment>
<reference evidence="4 5" key="1">
    <citation type="journal article" date="2019" name="Nat. Ecol. Evol.">
        <title>Megaphylogeny resolves global patterns of mushroom evolution.</title>
        <authorList>
            <person name="Varga T."/>
            <person name="Krizsan K."/>
            <person name="Foldi C."/>
            <person name="Dima B."/>
            <person name="Sanchez-Garcia M."/>
            <person name="Sanchez-Ramirez S."/>
            <person name="Szollosi G.J."/>
            <person name="Szarkandi J.G."/>
            <person name="Papp V."/>
            <person name="Albert L."/>
            <person name="Andreopoulos W."/>
            <person name="Angelini C."/>
            <person name="Antonin V."/>
            <person name="Barry K.W."/>
            <person name="Bougher N.L."/>
            <person name="Buchanan P."/>
            <person name="Buyck B."/>
            <person name="Bense V."/>
            <person name="Catcheside P."/>
            <person name="Chovatia M."/>
            <person name="Cooper J."/>
            <person name="Damon W."/>
            <person name="Desjardin D."/>
            <person name="Finy P."/>
            <person name="Geml J."/>
            <person name="Haridas S."/>
            <person name="Hughes K."/>
            <person name="Justo A."/>
            <person name="Karasinski D."/>
            <person name="Kautmanova I."/>
            <person name="Kiss B."/>
            <person name="Kocsube S."/>
            <person name="Kotiranta H."/>
            <person name="LaButti K.M."/>
            <person name="Lechner B.E."/>
            <person name="Liimatainen K."/>
            <person name="Lipzen A."/>
            <person name="Lukacs Z."/>
            <person name="Mihaltcheva S."/>
            <person name="Morgado L.N."/>
            <person name="Niskanen T."/>
            <person name="Noordeloos M.E."/>
            <person name="Ohm R.A."/>
            <person name="Ortiz-Santana B."/>
            <person name="Ovrebo C."/>
            <person name="Racz N."/>
            <person name="Riley R."/>
            <person name="Savchenko A."/>
            <person name="Shiryaev A."/>
            <person name="Soop K."/>
            <person name="Spirin V."/>
            <person name="Szebenyi C."/>
            <person name="Tomsovsky M."/>
            <person name="Tulloss R.E."/>
            <person name="Uehling J."/>
            <person name="Grigoriev I.V."/>
            <person name="Vagvolgyi C."/>
            <person name="Papp T."/>
            <person name="Martin F.M."/>
            <person name="Miettinen O."/>
            <person name="Hibbett D.S."/>
            <person name="Nagy L.G."/>
        </authorList>
    </citation>
    <scope>NUCLEOTIDE SEQUENCE [LARGE SCALE GENOMIC DNA]</scope>
    <source>
        <strain evidence="4 5">FP101781</strain>
    </source>
</reference>